<evidence type="ECO:0000313" key="2">
    <source>
        <dbReference type="EMBL" id="PAA56507.1"/>
    </source>
</evidence>
<gene>
    <name evidence="2" type="ORF">BOX15_Mlig033251g3</name>
</gene>
<dbReference type="AlphaFoldDB" id="A0A267E6I6"/>
<proteinExistence type="predicted"/>
<dbReference type="Proteomes" id="UP000215902">
    <property type="component" value="Unassembled WGS sequence"/>
</dbReference>
<name>A0A267E6I6_9PLAT</name>
<reference evidence="2 3" key="1">
    <citation type="submission" date="2017-06" db="EMBL/GenBank/DDBJ databases">
        <title>A platform for efficient transgenesis in Macrostomum lignano, a flatworm model organism for stem cell research.</title>
        <authorList>
            <person name="Berezikov E."/>
        </authorList>
    </citation>
    <scope>NUCLEOTIDE SEQUENCE [LARGE SCALE GENOMIC DNA]</scope>
    <source>
        <strain evidence="2">DV1</strain>
        <tissue evidence="2">Whole organism</tissue>
    </source>
</reference>
<feature type="compositionally biased region" description="Basic and acidic residues" evidence="1">
    <location>
        <begin position="145"/>
        <end position="158"/>
    </location>
</feature>
<feature type="region of interest" description="Disordered" evidence="1">
    <location>
        <begin position="110"/>
        <end position="160"/>
    </location>
</feature>
<keyword evidence="3" id="KW-1185">Reference proteome</keyword>
<sequence>MLDWMIVAVGGGLLAAGCAAGSVATKLLQRLLFSRRAKKESSKSRAAAAAADDAESAGDGRGCGGAGNGDGMEDLLFDEKLKLLVLKENLKKKLRQQKQLIRQLMLGASDGGQASASSTPTVGCSGDVEAGRGEGGGEATSSGEAARRTSERQSKQEAEAEFFAAELQLSNWQN</sequence>
<organism evidence="2 3">
    <name type="scientific">Macrostomum lignano</name>
    <dbReference type="NCBI Taxonomy" id="282301"/>
    <lineage>
        <taxon>Eukaryota</taxon>
        <taxon>Metazoa</taxon>
        <taxon>Spiralia</taxon>
        <taxon>Lophotrochozoa</taxon>
        <taxon>Platyhelminthes</taxon>
        <taxon>Rhabditophora</taxon>
        <taxon>Macrostomorpha</taxon>
        <taxon>Macrostomida</taxon>
        <taxon>Macrostomidae</taxon>
        <taxon>Macrostomum</taxon>
    </lineage>
</organism>
<accession>A0A267E6I6</accession>
<feature type="region of interest" description="Disordered" evidence="1">
    <location>
        <begin position="43"/>
        <end position="65"/>
    </location>
</feature>
<protein>
    <submittedName>
        <fullName evidence="2">Uncharacterized protein</fullName>
    </submittedName>
</protein>
<dbReference type="EMBL" id="NIVC01002612">
    <property type="protein sequence ID" value="PAA56507.1"/>
    <property type="molecule type" value="Genomic_DNA"/>
</dbReference>
<comment type="caution">
    <text evidence="2">The sequence shown here is derived from an EMBL/GenBank/DDBJ whole genome shotgun (WGS) entry which is preliminary data.</text>
</comment>
<evidence type="ECO:0000313" key="3">
    <source>
        <dbReference type="Proteomes" id="UP000215902"/>
    </source>
</evidence>
<evidence type="ECO:0000256" key="1">
    <source>
        <dbReference type="SAM" id="MobiDB-lite"/>
    </source>
</evidence>